<gene>
    <name evidence="8" type="ORF">L2X98_18930</name>
</gene>
<dbReference type="Proteomes" id="UP001054811">
    <property type="component" value="Chromosome"/>
</dbReference>
<protein>
    <submittedName>
        <fullName evidence="8">MFS transporter</fullName>
    </submittedName>
</protein>
<accession>A0ABY5NNG9</accession>
<keyword evidence="6 7" id="KW-0472">Membrane</keyword>
<dbReference type="Pfam" id="PF07690">
    <property type="entry name" value="MFS_1"/>
    <property type="match status" value="1"/>
</dbReference>
<keyword evidence="3" id="KW-1003">Cell membrane</keyword>
<keyword evidence="9" id="KW-1185">Reference proteome</keyword>
<evidence type="ECO:0000256" key="3">
    <source>
        <dbReference type="ARBA" id="ARBA00022475"/>
    </source>
</evidence>
<keyword evidence="2" id="KW-0813">Transport</keyword>
<evidence type="ECO:0000256" key="5">
    <source>
        <dbReference type="ARBA" id="ARBA00022989"/>
    </source>
</evidence>
<keyword evidence="4 7" id="KW-0812">Transmembrane</keyword>
<evidence type="ECO:0000256" key="2">
    <source>
        <dbReference type="ARBA" id="ARBA00022448"/>
    </source>
</evidence>
<dbReference type="EMBL" id="CP091139">
    <property type="protein sequence ID" value="UUT36732.1"/>
    <property type="molecule type" value="Genomic_DNA"/>
</dbReference>
<dbReference type="SUPFAM" id="SSF103473">
    <property type="entry name" value="MFS general substrate transporter"/>
    <property type="match status" value="1"/>
</dbReference>
<evidence type="ECO:0000256" key="7">
    <source>
        <dbReference type="SAM" id="Phobius"/>
    </source>
</evidence>
<comment type="subcellular location">
    <subcellularLocation>
        <location evidence="1">Cell membrane</location>
        <topology evidence="1">Multi-pass membrane protein</topology>
    </subcellularLocation>
</comment>
<reference evidence="8" key="1">
    <citation type="submission" date="2022-01" db="EMBL/GenBank/DDBJ databases">
        <title>Microbacterium eymi and Microbacterium rhizovicinus sp. nov., isolated from the rhizospheric soil of Elymus tsukushiensis, a plant native to the Dokdo Islands, Republic of Korea.</title>
        <authorList>
            <person name="Hwang Y.J."/>
        </authorList>
    </citation>
    <scope>NUCLEOTIDE SEQUENCE</scope>
    <source>
        <strain evidence="8">KUDC0405</strain>
    </source>
</reference>
<evidence type="ECO:0000256" key="4">
    <source>
        <dbReference type="ARBA" id="ARBA00022692"/>
    </source>
</evidence>
<feature type="transmembrane region" description="Helical" evidence="7">
    <location>
        <begin position="47"/>
        <end position="68"/>
    </location>
</feature>
<sequence>MWHCSAAGCSPAHCWSTCSAWWRWWGSCSSSPSTCKLIVGLSPLESGLALVPSLAAMIAAGLIVVPISARVSPRVVIPAALVFSAAGYVGIALTTGPHTLWPTILASISLGIGVGAAETVSNELILSSAPAAKAGAASAVSETAYELGTVLGTSVIGGLLTAVYRGTLAVPAGVPAAVADAARETLAGAVHAASGLPGAVGAALHEAAATAFDAGVGAAALIGAALVVAAGVIAATTLGGNQNSVE</sequence>
<evidence type="ECO:0000256" key="1">
    <source>
        <dbReference type="ARBA" id="ARBA00004651"/>
    </source>
</evidence>
<feature type="transmembrane region" description="Helical" evidence="7">
    <location>
        <begin position="75"/>
        <end position="93"/>
    </location>
</feature>
<feature type="transmembrane region" description="Helical" evidence="7">
    <location>
        <begin position="99"/>
        <end position="117"/>
    </location>
</feature>
<dbReference type="Gene3D" id="1.20.1250.20">
    <property type="entry name" value="MFS general substrate transporter like domains"/>
    <property type="match status" value="1"/>
</dbReference>
<dbReference type="PANTHER" id="PTHR42718">
    <property type="entry name" value="MAJOR FACILITATOR SUPERFAMILY MULTIDRUG TRANSPORTER MFSC"/>
    <property type="match status" value="1"/>
</dbReference>
<name>A0ABY5NNG9_9MICO</name>
<evidence type="ECO:0000313" key="9">
    <source>
        <dbReference type="Proteomes" id="UP001054811"/>
    </source>
</evidence>
<evidence type="ECO:0000313" key="8">
    <source>
        <dbReference type="EMBL" id="UUT36732.1"/>
    </source>
</evidence>
<dbReference type="InterPro" id="IPR011701">
    <property type="entry name" value="MFS"/>
</dbReference>
<dbReference type="InterPro" id="IPR036259">
    <property type="entry name" value="MFS_trans_sf"/>
</dbReference>
<dbReference type="PANTHER" id="PTHR42718:SF47">
    <property type="entry name" value="METHYL VIOLOGEN RESISTANCE PROTEIN SMVA"/>
    <property type="match status" value="1"/>
</dbReference>
<proteinExistence type="predicted"/>
<evidence type="ECO:0000256" key="6">
    <source>
        <dbReference type="ARBA" id="ARBA00023136"/>
    </source>
</evidence>
<organism evidence="8 9">
    <name type="scientific">Microbacterium elymi</name>
    <dbReference type="NCBI Taxonomy" id="2909587"/>
    <lineage>
        <taxon>Bacteria</taxon>
        <taxon>Bacillati</taxon>
        <taxon>Actinomycetota</taxon>
        <taxon>Actinomycetes</taxon>
        <taxon>Micrococcales</taxon>
        <taxon>Microbacteriaceae</taxon>
        <taxon>Microbacterium</taxon>
    </lineage>
</organism>
<keyword evidence="5 7" id="KW-1133">Transmembrane helix</keyword>